<dbReference type="CDD" id="cd02000">
    <property type="entry name" value="TPP_E1_PDC_ADC_BCADC"/>
    <property type="match status" value="1"/>
</dbReference>
<dbReference type="InterPro" id="IPR050771">
    <property type="entry name" value="Alpha-ketoacid_DH_E1_comp"/>
</dbReference>
<keyword evidence="5" id="KW-0670">Pyruvate</keyword>
<dbReference type="SUPFAM" id="SSF52518">
    <property type="entry name" value="Thiamin diphosphate-binding fold (THDP-binding)"/>
    <property type="match status" value="1"/>
</dbReference>
<evidence type="ECO:0000313" key="6">
    <source>
        <dbReference type="Proteomes" id="UP000244962"/>
    </source>
</evidence>
<dbReference type="Proteomes" id="UP000244962">
    <property type="component" value="Unassembled WGS sequence"/>
</dbReference>
<dbReference type="InterPro" id="IPR029061">
    <property type="entry name" value="THDP-binding"/>
</dbReference>
<dbReference type="NCBIfam" id="TIGR03181">
    <property type="entry name" value="PDH_E1_alph_x"/>
    <property type="match status" value="1"/>
</dbReference>
<dbReference type="InterPro" id="IPR001017">
    <property type="entry name" value="DH_E1"/>
</dbReference>
<organism evidence="5 6">
    <name type="scientific">Mycetocola zhujimingii</name>
    <dbReference type="NCBI Taxonomy" id="2079792"/>
    <lineage>
        <taxon>Bacteria</taxon>
        <taxon>Bacillati</taxon>
        <taxon>Actinomycetota</taxon>
        <taxon>Actinomycetes</taxon>
        <taxon>Micrococcales</taxon>
        <taxon>Microbacteriaceae</taxon>
        <taxon>Mycetocola</taxon>
    </lineage>
</organism>
<sequence>MSTTHEGTRIHEAHDEYGVHLGSLEDVVQLVRPDGTRVSNPGFDPWVDDVSTEQLIDLYEDMVVVRRIDTEATALQRQGEIGLWPPLLGQEAAQIGSARALRRDDFVFSSYRENGVAYCRGIDFTDLMRVWRGSAASGWNPYEVGMATPAVIIGAQTLHATGYALGCKHDGVDSVTIAYFGDGATSQGDVNEALVFAASFSAPVVFFCQNNQWAISEPVGLQSQRHISDRAPGFGIPSMRIDGNDVLAVMAATRIALDRARSGGGPTFIEAVTYRMGPHTTSDDPTRYRPAAELDEWRAKDPIARIASLLDARGAFTGELRSRVDEKADAVASELRAACLSIPKPDPLTVFDHVFAEPHTGLERQKSQYAAYLASFGDNDADRTVDSDTDGSES</sequence>
<dbReference type="AlphaFoldDB" id="A0A2U1TEB7"/>
<evidence type="ECO:0000256" key="1">
    <source>
        <dbReference type="ARBA" id="ARBA00001964"/>
    </source>
</evidence>
<name>A0A2U1TEB7_9MICO</name>
<proteinExistence type="predicted"/>
<reference evidence="6" key="1">
    <citation type="submission" date="2018-04" db="EMBL/GenBank/DDBJ databases">
        <authorList>
            <person name="Liu S."/>
            <person name="Wang Z."/>
            <person name="Li J."/>
        </authorList>
    </citation>
    <scope>NUCLEOTIDE SEQUENCE [LARGE SCALE GENOMIC DNA]</scope>
    <source>
        <strain evidence="6">622</strain>
    </source>
</reference>
<evidence type="ECO:0000256" key="3">
    <source>
        <dbReference type="ARBA" id="ARBA00023052"/>
    </source>
</evidence>
<dbReference type="GO" id="GO:0009083">
    <property type="term" value="P:branched-chain amino acid catabolic process"/>
    <property type="evidence" value="ECO:0007669"/>
    <property type="project" value="TreeGrafter"/>
</dbReference>
<keyword evidence="6" id="KW-1185">Reference proteome</keyword>
<accession>A0A2U1TEB7</accession>
<dbReference type="GO" id="GO:0016624">
    <property type="term" value="F:oxidoreductase activity, acting on the aldehyde or oxo group of donors, disulfide as acceptor"/>
    <property type="evidence" value="ECO:0007669"/>
    <property type="project" value="InterPro"/>
</dbReference>
<keyword evidence="3" id="KW-0786">Thiamine pyrophosphate</keyword>
<protein>
    <submittedName>
        <fullName evidence="5">Pyruvate dehydrogenase (Acetyl-transferring) E1 component subunit alpha</fullName>
    </submittedName>
</protein>
<keyword evidence="2" id="KW-0560">Oxidoreductase</keyword>
<comment type="cofactor">
    <cofactor evidence="1">
        <name>thiamine diphosphate</name>
        <dbReference type="ChEBI" id="CHEBI:58937"/>
    </cofactor>
</comment>
<dbReference type="EMBL" id="QEFB01000005">
    <property type="protein sequence ID" value="PWC07232.1"/>
    <property type="molecule type" value="Genomic_DNA"/>
</dbReference>
<evidence type="ECO:0000256" key="2">
    <source>
        <dbReference type="ARBA" id="ARBA00023002"/>
    </source>
</evidence>
<evidence type="ECO:0000259" key="4">
    <source>
        <dbReference type="Pfam" id="PF00676"/>
    </source>
</evidence>
<dbReference type="PANTHER" id="PTHR43380:SF1">
    <property type="entry name" value="2-OXOISOVALERATE DEHYDROGENASE SUBUNIT ALPHA, MITOCHONDRIAL"/>
    <property type="match status" value="1"/>
</dbReference>
<dbReference type="InterPro" id="IPR017596">
    <property type="entry name" value="PdhA/BkdA"/>
</dbReference>
<evidence type="ECO:0000313" key="5">
    <source>
        <dbReference type="EMBL" id="PWC07232.1"/>
    </source>
</evidence>
<dbReference type="Pfam" id="PF00676">
    <property type="entry name" value="E1_dh"/>
    <property type="match status" value="1"/>
</dbReference>
<dbReference type="Gene3D" id="3.40.50.970">
    <property type="match status" value="1"/>
</dbReference>
<dbReference type="GO" id="GO:0000287">
    <property type="term" value="F:magnesium ion binding"/>
    <property type="evidence" value="ECO:0007669"/>
    <property type="project" value="UniProtKB-ARBA"/>
</dbReference>
<gene>
    <name evidence="5" type="primary">pdhA</name>
    <name evidence="5" type="ORF">DF223_06235</name>
</gene>
<feature type="domain" description="Dehydrogenase E1 component" evidence="4">
    <location>
        <begin position="61"/>
        <end position="333"/>
    </location>
</feature>
<dbReference type="PANTHER" id="PTHR43380">
    <property type="entry name" value="2-OXOISOVALERATE DEHYDROGENASE SUBUNIT ALPHA, MITOCHONDRIAL"/>
    <property type="match status" value="1"/>
</dbReference>
<comment type="caution">
    <text evidence="5">The sequence shown here is derived from an EMBL/GenBank/DDBJ whole genome shotgun (WGS) entry which is preliminary data.</text>
</comment>